<accession>A0A0S0N5N1</accession>
<reference evidence="1 2" key="1">
    <citation type="journal article" date="2012" name="Appl. Environ. Microbiol.">
        <title>High Diversity and Novel Species of Pseudomonas aeruginosa Bacteriophages.</title>
        <authorList>
            <person name="Sepulveda-Robles O."/>
            <person name="Kameyama L."/>
            <person name="Guarneros G."/>
        </authorList>
    </citation>
    <scope>NUCLEOTIDE SEQUENCE [LARGE SCALE GENOMIC DNA]</scope>
</reference>
<organism evidence="1 2">
    <name type="scientific">Pseudomonas phage PaMx25</name>
    <dbReference type="NCBI Taxonomy" id="1175654"/>
    <lineage>
        <taxon>Viruses</taxon>
        <taxon>Duplodnaviria</taxon>
        <taxon>Heunggongvirae</taxon>
        <taxon>Uroviricota</taxon>
        <taxon>Caudoviricetes</taxon>
        <taxon>Queuovirinae</taxon>
        <taxon>Nipunavirus</taxon>
        <taxon>Nipunavirus PaMx25</taxon>
    </lineage>
</organism>
<name>A0A0S0N5N1_9CAUD</name>
<protein>
    <submittedName>
        <fullName evidence="1">Structural protein</fullName>
    </submittedName>
</protein>
<sequence length="139" mass="15995">MSLYKQFKTDNTLEKDGILLEYGENSKGKPICIRVARAGGSNNAYAKRMEARVKPYRRQIQNETMESALVERIVKEVYAETVVIGWENVEDENGNPMEFSVENCIKLFDDLPDLFRDIQEQSQRAALFRAEVREADAKN</sequence>
<keyword evidence="2" id="KW-1185">Reference proteome</keyword>
<gene>
    <name evidence="1" type="ORF">PaMx25_18</name>
</gene>
<proteinExistence type="predicted"/>
<dbReference type="OrthoDB" id="12764at10239"/>
<dbReference type="Proteomes" id="UP000006182">
    <property type="component" value="Segment"/>
</dbReference>
<evidence type="ECO:0000313" key="2">
    <source>
        <dbReference type="Proteomes" id="UP000006182"/>
    </source>
</evidence>
<evidence type="ECO:0000313" key="1">
    <source>
        <dbReference type="EMBL" id="ALH23812.1"/>
    </source>
</evidence>
<dbReference type="EMBL" id="JQ067084">
    <property type="protein sequence ID" value="ALH23812.1"/>
    <property type="molecule type" value="Genomic_DNA"/>
</dbReference>